<dbReference type="Gene3D" id="1.10.150.50">
    <property type="entry name" value="Transcription Factor, Ets-1"/>
    <property type="match status" value="1"/>
</dbReference>
<feature type="region of interest" description="Disordered" evidence="1">
    <location>
        <begin position="1"/>
        <end position="66"/>
    </location>
</feature>
<dbReference type="GO" id="GO:0005634">
    <property type="term" value="C:nucleus"/>
    <property type="evidence" value="ECO:0007669"/>
    <property type="project" value="TreeGrafter"/>
</dbReference>
<evidence type="ECO:0000259" key="2">
    <source>
        <dbReference type="Pfam" id="PF25416"/>
    </source>
</evidence>
<feature type="domain" description="GRHL1/CP2 C-terminal" evidence="2">
    <location>
        <begin position="92"/>
        <end position="182"/>
    </location>
</feature>
<dbReference type="GO" id="GO:0000978">
    <property type="term" value="F:RNA polymerase II cis-regulatory region sequence-specific DNA binding"/>
    <property type="evidence" value="ECO:0007669"/>
    <property type="project" value="TreeGrafter"/>
</dbReference>
<dbReference type="Proteomes" id="UP000095280">
    <property type="component" value="Unplaced"/>
</dbReference>
<accession>A0A1I8H2M1</accession>
<keyword evidence="3" id="KW-1185">Reference proteome</keyword>
<protein>
    <submittedName>
        <fullName evidence="4">SAM_3 domain-containing protein</fullName>
    </submittedName>
</protein>
<evidence type="ECO:0000256" key="1">
    <source>
        <dbReference type="SAM" id="MobiDB-lite"/>
    </source>
</evidence>
<proteinExistence type="predicted"/>
<dbReference type="InterPro" id="IPR013761">
    <property type="entry name" value="SAM/pointed_sf"/>
</dbReference>
<dbReference type="InterPro" id="IPR057520">
    <property type="entry name" value="GRHL1/CP2_C"/>
</dbReference>
<evidence type="ECO:0000313" key="4">
    <source>
        <dbReference type="WBParaSite" id="maker-uti_cns_0004098-snap-gene-0.10-mRNA-1"/>
    </source>
</evidence>
<dbReference type="GO" id="GO:0001228">
    <property type="term" value="F:DNA-binding transcription activator activity, RNA polymerase II-specific"/>
    <property type="evidence" value="ECO:0007669"/>
    <property type="project" value="TreeGrafter"/>
</dbReference>
<name>A0A1I8H2M1_9PLAT</name>
<dbReference type="Pfam" id="PF25416">
    <property type="entry name" value="GRHL1_C"/>
    <property type="match status" value="1"/>
</dbReference>
<dbReference type="PANTHER" id="PTHR11037:SF21">
    <property type="entry name" value="GEMINI, ISOFORM C"/>
    <property type="match status" value="1"/>
</dbReference>
<dbReference type="AlphaFoldDB" id="A0A1I8H2M1"/>
<dbReference type="PANTHER" id="PTHR11037">
    <property type="entry name" value="TRANSCRIPTION FACTOR CP2"/>
    <property type="match status" value="1"/>
</dbReference>
<feature type="compositionally biased region" description="Polar residues" evidence="1">
    <location>
        <begin position="7"/>
        <end position="19"/>
    </location>
</feature>
<organism evidence="3 4">
    <name type="scientific">Macrostomum lignano</name>
    <dbReference type="NCBI Taxonomy" id="282301"/>
    <lineage>
        <taxon>Eukaryota</taxon>
        <taxon>Metazoa</taxon>
        <taxon>Spiralia</taxon>
        <taxon>Lophotrochozoa</taxon>
        <taxon>Platyhelminthes</taxon>
        <taxon>Rhabditophora</taxon>
        <taxon>Macrostomorpha</taxon>
        <taxon>Macrostomida</taxon>
        <taxon>Macrostomidae</taxon>
        <taxon>Macrostomum</taxon>
    </lineage>
</organism>
<reference evidence="4" key="1">
    <citation type="submission" date="2016-11" db="UniProtKB">
        <authorList>
            <consortium name="WormBaseParasite"/>
        </authorList>
    </citation>
    <scope>IDENTIFICATION</scope>
</reference>
<dbReference type="InterPro" id="IPR040167">
    <property type="entry name" value="TF_CP2-like"/>
</dbReference>
<dbReference type="WBParaSite" id="maker-uti_cns_0004098-snap-gene-0.10-mRNA-1">
    <property type="protein sequence ID" value="maker-uti_cns_0004098-snap-gene-0.10-mRNA-1"/>
    <property type="gene ID" value="maker-uti_cns_0004098-snap-gene-0.10"/>
</dbReference>
<evidence type="ECO:0000313" key="3">
    <source>
        <dbReference type="Proteomes" id="UP000095280"/>
    </source>
</evidence>
<sequence>KQEARCSGSSGVASASNRHSPSGFVGTSGGGSGSDCDPKTPETSSAAGPSASPPEPLTDASSPQQVSDWLERNRFSPNLIRAFQQYNGADMARLLFYVGQETENVFHPVYLNQLTYPELFAKVTNLFQSDSDKITQILVSGPGDITVCISDEMVSHMLNESKYTLHVLPDTVNAGRFRIVMKEYQTCCDE</sequence>
<feature type="compositionally biased region" description="Low complexity" evidence="1">
    <location>
        <begin position="41"/>
        <end position="50"/>
    </location>
</feature>